<dbReference type="InterPro" id="IPR036736">
    <property type="entry name" value="ACP-like_sf"/>
</dbReference>
<reference evidence="2 3" key="1">
    <citation type="submission" date="2024-10" db="EMBL/GenBank/DDBJ databases">
        <title>The Natural Products Discovery Center: Release of the First 8490 Sequenced Strains for Exploring Actinobacteria Biosynthetic Diversity.</title>
        <authorList>
            <person name="Kalkreuter E."/>
            <person name="Kautsar S.A."/>
            <person name="Yang D."/>
            <person name="Bader C.D."/>
            <person name="Teijaro C.N."/>
            <person name="Fluegel L."/>
            <person name="Davis C.M."/>
            <person name="Simpson J.R."/>
            <person name="Lauterbach L."/>
            <person name="Steele A.D."/>
            <person name="Gui C."/>
            <person name="Meng S."/>
            <person name="Li G."/>
            <person name="Viehrig K."/>
            <person name="Ye F."/>
            <person name="Su P."/>
            <person name="Kiefer A.F."/>
            <person name="Nichols A."/>
            <person name="Cepeda A.J."/>
            <person name="Yan W."/>
            <person name="Fan B."/>
            <person name="Jiang Y."/>
            <person name="Adhikari A."/>
            <person name="Zheng C.-J."/>
            <person name="Schuster L."/>
            <person name="Cowan T.M."/>
            <person name="Smanski M.J."/>
            <person name="Chevrette M.G."/>
            <person name="De Carvalho L.P.S."/>
            <person name="Shen B."/>
        </authorList>
    </citation>
    <scope>NUCLEOTIDE SEQUENCE [LARGE SCALE GENOMIC DNA]</scope>
    <source>
        <strain evidence="2 3">NPDC017990</strain>
    </source>
</reference>
<gene>
    <name evidence="2" type="ORF">ACH4F9_37235</name>
</gene>
<evidence type="ECO:0000313" key="2">
    <source>
        <dbReference type="EMBL" id="MFH8550652.1"/>
    </source>
</evidence>
<comment type="caution">
    <text evidence="2">The sequence shown here is derived from an EMBL/GenBank/DDBJ whole genome shotgun (WGS) entry which is preliminary data.</text>
</comment>
<organism evidence="2 3">
    <name type="scientific">Streptomyces longisporoflavus</name>
    <dbReference type="NCBI Taxonomy" id="28044"/>
    <lineage>
        <taxon>Bacteria</taxon>
        <taxon>Bacillati</taxon>
        <taxon>Actinomycetota</taxon>
        <taxon>Actinomycetes</taxon>
        <taxon>Kitasatosporales</taxon>
        <taxon>Streptomycetaceae</taxon>
        <taxon>Streptomyces</taxon>
    </lineage>
</organism>
<accession>A0ABW7R0U2</accession>
<dbReference type="InterPro" id="IPR009081">
    <property type="entry name" value="PP-bd_ACP"/>
</dbReference>
<dbReference type="SUPFAM" id="SSF47336">
    <property type="entry name" value="ACP-like"/>
    <property type="match status" value="1"/>
</dbReference>
<feature type="domain" description="Carrier" evidence="1">
    <location>
        <begin position="1"/>
        <end position="76"/>
    </location>
</feature>
<evidence type="ECO:0000259" key="1">
    <source>
        <dbReference type="PROSITE" id="PS50075"/>
    </source>
</evidence>
<dbReference type="Pfam" id="PF00550">
    <property type="entry name" value="PP-binding"/>
    <property type="match status" value="1"/>
</dbReference>
<keyword evidence="3" id="KW-1185">Reference proteome</keyword>
<sequence>MGTGYSIVANVLIDQFGCAEAELTPETTMEDVDLDSLAQVEFAVALEMQTGLRFSDDQVTLDTTLSQIAATIDASCAPGAEVAAP</sequence>
<name>A0ABW7R0U2_9ACTN</name>
<dbReference type="Gene3D" id="1.10.1200.10">
    <property type="entry name" value="ACP-like"/>
    <property type="match status" value="1"/>
</dbReference>
<dbReference type="Proteomes" id="UP001610818">
    <property type="component" value="Unassembled WGS sequence"/>
</dbReference>
<dbReference type="PROSITE" id="PS50075">
    <property type="entry name" value="CARRIER"/>
    <property type="match status" value="1"/>
</dbReference>
<dbReference type="EMBL" id="JBIRGQ010000008">
    <property type="protein sequence ID" value="MFH8550652.1"/>
    <property type="molecule type" value="Genomic_DNA"/>
</dbReference>
<dbReference type="RefSeq" id="WP_397717220.1">
    <property type="nucleotide sequence ID" value="NZ_JBIRGN010000008.1"/>
</dbReference>
<protein>
    <submittedName>
        <fullName evidence="2">Acyl carrier protein</fullName>
    </submittedName>
</protein>
<proteinExistence type="predicted"/>
<evidence type="ECO:0000313" key="3">
    <source>
        <dbReference type="Proteomes" id="UP001610818"/>
    </source>
</evidence>